<evidence type="ECO:0000313" key="1">
    <source>
        <dbReference type="EMBL" id="SAK50678.1"/>
    </source>
</evidence>
<dbReference type="Pfam" id="PF05521">
    <property type="entry name" value="Phage_HCP"/>
    <property type="match status" value="1"/>
</dbReference>
<dbReference type="EMBL" id="FCOE02000004">
    <property type="protein sequence ID" value="SAK50678.1"/>
    <property type="molecule type" value="Genomic_DNA"/>
</dbReference>
<organism evidence="1 2">
    <name type="scientific">Caballeronia pedi</name>
    <dbReference type="NCBI Taxonomy" id="1777141"/>
    <lineage>
        <taxon>Bacteria</taxon>
        <taxon>Pseudomonadati</taxon>
        <taxon>Pseudomonadota</taxon>
        <taxon>Betaproteobacteria</taxon>
        <taxon>Burkholderiales</taxon>
        <taxon>Burkholderiaceae</taxon>
        <taxon>Caballeronia</taxon>
    </lineage>
</organism>
<dbReference type="RefSeq" id="WP_061174043.1">
    <property type="nucleotide sequence ID" value="NZ_FCOE02000004.1"/>
</dbReference>
<name>A0A157ZYR1_9BURK</name>
<keyword evidence="2" id="KW-1185">Reference proteome</keyword>
<protein>
    <submittedName>
        <fullName evidence="1">Phage head-tail adaptor</fullName>
    </submittedName>
</protein>
<dbReference type="InterPro" id="IPR008767">
    <property type="entry name" value="Phage_SPP1_head-tail_adaptor"/>
</dbReference>
<reference evidence="1" key="1">
    <citation type="submission" date="2016-01" db="EMBL/GenBank/DDBJ databases">
        <authorList>
            <person name="Peeters C."/>
        </authorList>
    </citation>
    <scope>NUCLEOTIDE SEQUENCE [LARGE SCALE GENOMIC DNA]</scope>
    <source>
        <strain evidence="1">LMG 29323</strain>
    </source>
</reference>
<gene>
    <name evidence="1" type="ORF">AWB80_01496</name>
</gene>
<dbReference type="STRING" id="1777141.AWB80_01496"/>
<sequence length="116" mass="12893">MLKAGSLDRTVRIERQAEAKPGEMDIRWETVATVPANIRMLSGKEVLAADSNISLGTASIRIRFRRDVKAGMHVVHGDAGFRIKAVQPDYAGREYVDLICQTDDFHLPPRGNDESD</sequence>
<comment type="caution">
    <text evidence="1">The sequence shown here is derived from an EMBL/GenBank/DDBJ whole genome shotgun (WGS) entry which is preliminary data.</text>
</comment>
<dbReference type="Gene3D" id="2.40.10.270">
    <property type="entry name" value="Bacteriophage SPP1 head-tail adaptor protein"/>
    <property type="match status" value="1"/>
</dbReference>
<dbReference type="AlphaFoldDB" id="A0A157ZYR1"/>
<dbReference type="NCBIfam" id="TIGR01563">
    <property type="entry name" value="gp16_SPP1"/>
    <property type="match status" value="1"/>
</dbReference>
<proteinExistence type="predicted"/>
<dbReference type="Proteomes" id="UP000054911">
    <property type="component" value="Unassembled WGS sequence"/>
</dbReference>
<accession>A0A157ZYR1</accession>
<dbReference type="InterPro" id="IPR038666">
    <property type="entry name" value="SSP1_head-tail_sf"/>
</dbReference>
<evidence type="ECO:0000313" key="2">
    <source>
        <dbReference type="Proteomes" id="UP000054911"/>
    </source>
</evidence>